<evidence type="ECO:0000313" key="2">
    <source>
        <dbReference type="Proteomes" id="UP000029590"/>
    </source>
</evidence>
<dbReference type="EMBL" id="JPGG01000015">
    <property type="protein sequence ID" value="KGC16674.1"/>
    <property type="molecule type" value="Genomic_DNA"/>
</dbReference>
<dbReference type="AlphaFoldDB" id="A0AAW3F6W7"/>
<name>A0AAW3F6W7_BURGA</name>
<organism evidence="1 2">
    <name type="scientific">Burkholderia gladioli</name>
    <name type="common">Pseudomonas marginata</name>
    <name type="synonym">Phytomonas marginata</name>
    <dbReference type="NCBI Taxonomy" id="28095"/>
    <lineage>
        <taxon>Bacteria</taxon>
        <taxon>Pseudomonadati</taxon>
        <taxon>Pseudomonadota</taxon>
        <taxon>Betaproteobacteria</taxon>
        <taxon>Burkholderiales</taxon>
        <taxon>Burkholderiaceae</taxon>
        <taxon>Burkholderia</taxon>
    </lineage>
</organism>
<accession>A0AAW3F6W7</accession>
<dbReference type="KEGG" id="bgo:BM43_7486"/>
<sequence length="80" mass="8793">MATAMTPEEAARRILDIFVNHFHITVDRALGSTNVMHVWLKRGLQMDDMKAGFKYADEAGWLVDGPTGGVVLTQAGFDEA</sequence>
<protein>
    <submittedName>
        <fullName evidence="1">Uncharacterized protein</fullName>
    </submittedName>
</protein>
<dbReference type="Proteomes" id="UP000029590">
    <property type="component" value="Unassembled WGS sequence"/>
</dbReference>
<reference evidence="1 2" key="1">
    <citation type="submission" date="2014-04" db="EMBL/GenBank/DDBJ databases">
        <authorList>
            <person name="Bishop-Lilly K.A."/>
            <person name="Broomall S.M."/>
            <person name="Chain P.S."/>
            <person name="Chertkov O."/>
            <person name="Coyne S.R."/>
            <person name="Daligault H.E."/>
            <person name="Davenport K.W."/>
            <person name="Erkkila T."/>
            <person name="Frey K.G."/>
            <person name="Gibbons H.S."/>
            <person name="Gu W."/>
            <person name="Jaissle J."/>
            <person name="Johnson S.L."/>
            <person name="Koroleva G.I."/>
            <person name="Ladner J.T."/>
            <person name="Lo C.-C."/>
            <person name="Minogue T.D."/>
            <person name="Munk C."/>
            <person name="Palacios G.F."/>
            <person name="Redden C.L."/>
            <person name="Rosenzweig C.N."/>
            <person name="Scholz M.B."/>
            <person name="Teshima H."/>
            <person name="Xu Y."/>
        </authorList>
    </citation>
    <scope>NUCLEOTIDE SEQUENCE [LARGE SCALE GENOMIC DNA]</scope>
    <source>
        <strain evidence="2">gladioli</strain>
    </source>
</reference>
<evidence type="ECO:0000313" key="1">
    <source>
        <dbReference type="EMBL" id="KGC16674.1"/>
    </source>
</evidence>
<comment type="caution">
    <text evidence="1">The sequence shown here is derived from an EMBL/GenBank/DDBJ whole genome shotgun (WGS) entry which is preliminary data.</text>
</comment>
<dbReference type="RefSeq" id="WP_036047899.1">
    <property type="nucleotide sequence ID" value="NZ_CADEVY010000012.1"/>
</dbReference>
<proteinExistence type="predicted"/>
<gene>
    <name evidence="1" type="ORF">DM48_3374</name>
</gene>